<organism evidence="14 15">
    <name type="scientific">Stylosanthes scabra</name>
    <dbReference type="NCBI Taxonomy" id="79078"/>
    <lineage>
        <taxon>Eukaryota</taxon>
        <taxon>Viridiplantae</taxon>
        <taxon>Streptophyta</taxon>
        <taxon>Embryophyta</taxon>
        <taxon>Tracheophyta</taxon>
        <taxon>Spermatophyta</taxon>
        <taxon>Magnoliopsida</taxon>
        <taxon>eudicotyledons</taxon>
        <taxon>Gunneridae</taxon>
        <taxon>Pentapetalae</taxon>
        <taxon>rosids</taxon>
        <taxon>fabids</taxon>
        <taxon>Fabales</taxon>
        <taxon>Fabaceae</taxon>
        <taxon>Papilionoideae</taxon>
        <taxon>50 kb inversion clade</taxon>
        <taxon>dalbergioids sensu lato</taxon>
        <taxon>Dalbergieae</taxon>
        <taxon>Pterocarpus clade</taxon>
        <taxon>Stylosanthes</taxon>
    </lineage>
</organism>
<keyword evidence="9 12" id="KW-0472">Membrane</keyword>
<keyword evidence="8 12" id="KW-1133">Transmembrane helix</keyword>
<dbReference type="PANTHER" id="PTHR48061:SF50">
    <property type="entry name" value="LEUCINE-RICH REPEAT-CONTAINING N-TERMINAL PLANT-TYPE DOMAIN-CONTAINING PROTEIN"/>
    <property type="match status" value="1"/>
</dbReference>
<evidence type="ECO:0000256" key="7">
    <source>
        <dbReference type="ARBA" id="ARBA00022737"/>
    </source>
</evidence>
<keyword evidence="7" id="KW-0677">Repeat</keyword>
<evidence type="ECO:0000256" key="8">
    <source>
        <dbReference type="ARBA" id="ARBA00022989"/>
    </source>
</evidence>
<evidence type="ECO:0000313" key="15">
    <source>
        <dbReference type="Proteomes" id="UP001341840"/>
    </source>
</evidence>
<comment type="similarity">
    <text evidence="2">Belongs to the RLP family.</text>
</comment>
<feature type="domain" description="Leucine-rich repeat-containing N-terminal plant-type" evidence="13">
    <location>
        <begin position="47"/>
        <end position="101"/>
    </location>
</feature>
<gene>
    <name evidence="14" type="ORF">PIB30_050690</name>
</gene>
<keyword evidence="4" id="KW-0433">Leucine-rich repeat</keyword>
<dbReference type="SMART" id="SM00365">
    <property type="entry name" value="LRR_SD22"/>
    <property type="match status" value="5"/>
</dbReference>
<dbReference type="PROSITE" id="PS51450">
    <property type="entry name" value="LRR"/>
    <property type="match status" value="2"/>
</dbReference>
<dbReference type="Pfam" id="PF08263">
    <property type="entry name" value="LRRNT_2"/>
    <property type="match status" value="1"/>
</dbReference>
<proteinExistence type="inferred from homology"/>
<evidence type="ECO:0000256" key="1">
    <source>
        <dbReference type="ARBA" id="ARBA00004251"/>
    </source>
</evidence>
<dbReference type="Pfam" id="PF13855">
    <property type="entry name" value="LRR_8"/>
    <property type="match status" value="2"/>
</dbReference>
<evidence type="ECO:0000256" key="3">
    <source>
        <dbReference type="ARBA" id="ARBA00022475"/>
    </source>
</evidence>
<dbReference type="InterPro" id="IPR003591">
    <property type="entry name" value="Leu-rich_rpt_typical-subtyp"/>
</dbReference>
<evidence type="ECO:0000256" key="12">
    <source>
        <dbReference type="SAM" id="Phobius"/>
    </source>
</evidence>
<evidence type="ECO:0000256" key="11">
    <source>
        <dbReference type="ARBA" id="ARBA00023180"/>
    </source>
</evidence>
<evidence type="ECO:0000256" key="9">
    <source>
        <dbReference type="ARBA" id="ARBA00023136"/>
    </source>
</evidence>
<feature type="transmembrane region" description="Helical" evidence="12">
    <location>
        <begin position="439"/>
        <end position="462"/>
    </location>
</feature>
<dbReference type="Gene3D" id="3.80.10.10">
    <property type="entry name" value="Ribonuclease Inhibitor"/>
    <property type="match status" value="5"/>
</dbReference>
<evidence type="ECO:0000256" key="2">
    <source>
        <dbReference type="ARBA" id="ARBA00009592"/>
    </source>
</evidence>
<evidence type="ECO:0000256" key="4">
    <source>
        <dbReference type="ARBA" id="ARBA00022614"/>
    </source>
</evidence>
<dbReference type="Pfam" id="PF00560">
    <property type="entry name" value="LRR_1"/>
    <property type="match status" value="5"/>
</dbReference>
<keyword evidence="10" id="KW-0675">Receptor</keyword>
<evidence type="ECO:0000313" key="14">
    <source>
        <dbReference type="EMBL" id="MED6135866.1"/>
    </source>
</evidence>
<dbReference type="InterPro" id="IPR013210">
    <property type="entry name" value="LRR_N_plant-typ"/>
</dbReference>
<protein>
    <recommendedName>
        <fullName evidence="13">Leucine-rich repeat-containing N-terminal plant-type domain-containing protein</fullName>
    </recommendedName>
</protein>
<dbReference type="PANTHER" id="PTHR48061">
    <property type="entry name" value="LEUCINE-RICH REPEAT RECEPTOR PROTEIN KINASE EMS1-LIKE-RELATED"/>
    <property type="match status" value="1"/>
</dbReference>
<reference evidence="14 15" key="1">
    <citation type="journal article" date="2023" name="Plants (Basel)">
        <title>Bridging the Gap: Combining Genomics and Transcriptomics Approaches to Understand Stylosanthes scabra, an Orphan Legume from the Brazilian Caatinga.</title>
        <authorList>
            <person name="Ferreira-Neto J.R.C."/>
            <person name="da Silva M.D."/>
            <person name="Binneck E."/>
            <person name="de Melo N.F."/>
            <person name="da Silva R.H."/>
            <person name="de Melo A.L.T.M."/>
            <person name="Pandolfi V."/>
            <person name="Bustamante F.O."/>
            <person name="Brasileiro-Vidal A.C."/>
            <person name="Benko-Iseppon A.M."/>
        </authorList>
    </citation>
    <scope>NUCLEOTIDE SEQUENCE [LARGE SCALE GENOMIC DNA]</scope>
    <source>
        <tissue evidence="14">Leaves</tissue>
    </source>
</reference>
<evidence type="ECO:0000259" key="13">
    <source>
        <dbReference type="Pfam" id="PF08263"/>
    </source>
</evidence>
<dbReference type="SUPFAM" id="SSF52058">
    <property type="entry name" value="L domain-like"/>
    <property type="match status" value="2"/>
</dbReference>
<sequence length="884" mass="98310">MYYNSADVREDNHRYNRIALLSRLMSRTPASVSASFSAFAISTQLNPEDRTALLHFKTQLITIDNPFSEFYDEDVCPHGYPKMSTWDNGTDCCSWMSVTCDSVTGHVIGLDLSCSGLVGNIHPNSTLFHLIHLQTLNLARSDFYGSELPSQFGELVSLTHLNLSYCEFEGDIPSQISHLSKLQSLDLSFNDGLSWKESTWKRMLQNATALREIVSDGTIMSKIKSPLSLIANMSSSLVTLSLAQSEIRGSLTNDILCSFPNLQKLNLANNQDMLIRLSKLSCTTSLSILDLSYCVIQGSIFSSFSNLTYLTSLILKGNDLNGSIPLSLSNLHHLTHLDLSGNNLSGQIPNVFESLTNLQTLSLRGNNFQGKLPSSLFTLTQLSQLDCSSNKFEGPLSDKAAFSNLTKLFLQDNLLNGTIPWWVLSFKSMRSLDLSNNRFVGHTIGVILSTFHSFLSFTNWYIFPSQVNFHGINLFSLILVSTQWLMTFLPFFCNTTSLFDINLSHNNFTGTFPKCLSNSSHNTLDIQMNKFHGTLPDTFPRDLKAVNVNGNRFEGLLPKTLSNCTGLVDLNLGNNQFEDIFPNWLQNLTELEILVLQGNKLYGPIAELKSENIFPRLIIFDISCNNFSGSLPKVYIKSFQAMKILGDKVHDLNYYIETGGTVGDGEDIEVQGYDDSVTATIKGANTPFAKIPTVFVNIDLSENKFEGDIPDIIGELQGLRDLNLSHNRLVGHIPHSLGNLTNLESLDLSSNMLTGKIPSELTNLNFLEALNLSQNQLVGSIPEGKQFDTFLNDSYLGNMGLCGLPLSLQCNNNVPQPQYQSSEGEDKFGFGWKPVAIGYACGMVFGIGLGWFVFWLGKPQWLVIIFDGKWIKRRARITLFSFGL</sequence>
<comment type="subcellular location">
    <subcellularLocation>
        <location evidence="1">Cell membrane</location>
        <topology evidence="1">Single-pass type I membrane protein</topology>
    </subcellularLocation>
</comment>
<dbReference type="InterPro" id="IPR001611">
    <property type="entry name" value="Leu-rich_rpt"/>
</dbReference>
<evidence type="ECO:0000256" key="5">
    <source>
        <dbReference type="ARBA" id="ARBA00022692"/>
    </source>
</evidence>
<name>A0ABU6SI62_9FABA</name>
<feature type="transmembrane region" description="Helical" evidence="12">
    <location>
        <begin position="474"/>
        <end position="492"/>
    </location>
</feature>
<dbReference type="EMBL" id="JASCZI010060766">
    <property type="protein sequence ID" value="MED6135866.1"/>
    <property type="molecule type" value="Genomic_DNA"/>
</dbReference>
<dbReference type="InterPro" id="IPR046956">
    <property type="entry name" value="RLP23-like"/>
</dbReference>
<feature type="transmembrane region" description="Helical" evidence="12">
    <location>
        <begin position="836"/>
        <end position="856"/>
    </location>
</feature>
<accession>A0ABU6SI62</accession>
<dbReference type="Proteomes" id="UP001341840">
    <property type="component" value="Unassembled WGS sequence"/>
</dbReference>
<evidence type="ECO:0000256" key="10">
    <source>
        <dbReference type="ARBA" id="ARBA00023170"/>
    </source>
</evidence>
<comment type="caution">
    <text evidence="14">The sequence shown here is derived from an EMBL/GenBank/DDBJ whole genome shotgun (WGS) entry which is preliminary data.</text>
</comment>
<dbReference type="InterPro" id="IPR032675">
    <property type="entry name" value="LRR_dom_sf"/>
</dbReference>
<dbReference type="SMART" id="SM00369">
    <property type="entry name" value="LRR_TYP"/>
    <property type="match status" value="7"/>
</dbReference>
<keyword evidence="3" id="KW-1003">Cell membrane</keyword>
<evidence type="ECO:0000256" key="6">
    <source>
        <dbReference type="ARBA" id="ARBA00022729"/>
    </source>
</evidence>
<keyword evidence="15" id="KW-1185">Reference proteome</keyword>
<keyword evidence="6" id="KW-0732">Signal</keyword>
<keyword evidence="5 12" id="KW-0812">Transmembrane</keyword>
<dbReference type="PRINTS" id="PR00019">
    <property type="entry name" value="LEURICHRPT"/>
</dbReference>
<keyword evidence="11" id="KW-0325">Glycoprotein</keyword>